<evidence type="ECO:0000256" key="1">
    <source>
        <dbReference type="SAM" id="Phobius"/>
    </source>
</evidence>
<feature type="transmembrane region" description="Helical" evidence="1">
    <location>
        <begin position="21"/>
        <end position="42"/>
    </location>
</feature>
<dbReference type="Proteomes" id="UP000423756">
    <property type="component" value="Unassembled WGS sequence"/>
</dbReference>
<dbReference type="EMBL" id="VZPX01000022">
    <property type="protein sequence ID" value="KAB0479531.1"/>
    <property type="molecule type" value="Genomic_DNA"/>
</dbReference>
<proteinExistence type="predicted"/>
<reference evidence="3 4" key="1">
    <citation type="submission" date="2019-09" db="EMBL/GenBank/DDBJ databases">
        <title>Draft genome sequences of 48 bacterial type strains from the CCUG.</title>
        <authorList>
            <person name="Tunovic T."/>
            <person name="Pineiro-Iglesias B."/>
            <person name="Unosson C."/>
            <person name="Inganas E."/>
            <person name="Ohlen M."/>
            <person name="Cardew S."/>
            <person name="Jensie-Markopoulos S."/>
            <person name="Salva-Serra F."/>
            <person name="Jaen-Luchoro D."/>
            <person name="Karlsson R."/>
            <person name="Svensson-Stadler L."/>
            <person name="Chun J."/>
            <person name="Moore E."/>
        </authorList>
    </citation>
    <scope>NUCLEOTIDE SEQUENCE [LARGE SCALE GENOMIC DNA]</scope>
    <source>
        <strain evidence="3 4">CCUG 48643</strain>
    </source>
</reference>
<dbReference type="RefSeq" id="WP_137407765.1">
    <property type="nucleotide sequence ID" value="NZ_AP025465.1"/>
</dbReference>
<keyword evidence="1" id="KW-1133">Transmembrane helix</keyword>
<evidence type="ECO:0000313" key="4">
    <source>
        <dbReference type="Proteomes" id="UP000423756"/>
    </source>
</evidence>
<dbReference type="InterPro" id="IPR028087">
    <property type="entry name" value="Tad_N"/>
</dbReference>
<dbReference type="GeneID" id="77341294"/>
<evidence type="ECO:0000313" key="3">
    <source>
        <dbReference type="EMBL" id="KAB0479531.1"/>
    </source>
</evidence>
<gene>
    <name evidence="3" type="ORF">F7Q91_11910</name>
</gene>
<name>A0A7V7TGC9_9VIBR</name>
<dbReference type="Gene3D" id="3.40.50.410">
    <property type="entry name" value="von Willebrand factor, type A domain"/>
    <property type="match status" value="1"/>
</dbReference>
<comment type="caution">
    <text evidence="3">The sequence shown here is derived from an EMBL/GenBank/DDBJ whole genome shotgun (WGS) entry which is preliminary data.</text>
</comment>
<sequence>MKIQHERHINRQYLSLQRQQGVAAVWMGLLLVPIMGMTFWAVEGTRYLQETSRLRDSAEAAAIAVTIEDQPDLARGLATQYVENYVRDIKSTNLSAQRFHQAEDEGAGILEYIQYTVNAKTTHDSWFASSFIPSFDEQQDLAGRSLARKYPVYLGDNNIDIVFVSDFSGSMDDRWGSSRHKKIDDLKTAIDQISSKILCTSTDLEYVDGEWKEVCDEPGEDTTGDKLLNRVGFVPFNVRTREIVSGGRANATSQLSYKHNYKPNVSPYSYNDVNWDYWRAYSQNEVLNCANWQSYCPSPKSDNQKYAKRIKDVIYLDNYHVADVYNYVDLSTSVATMFTDKSGLRPNFYGVNGTDLFNAHGSSSSTQFKNIRLSNKLSDLNPISSMWADGGTAAFQGILRGSQILKDGDPNSSDDEEQQAYNKKIKMLLILSDGQESPNNGILKGLVDRGMCDKAREEIPGLYIGVIGIDFRASQQSGFQDCVIDPNEDIIDVSNLDELIEKIEELIRKGSKTSGITKLY</sequence>
<evidence type="ECO:0000259" key="2">
    <source>
        <dbReference type="Pfam" id="PF13400"/>
    </source>
</evidence>
<accession>A0A7V7TGC9</accession>
<organism evidence="3 4">
    <name type="scientific">Vibrio chagasii</name>
    <dbReference type="NCBI Taxonomy" id="170679"/>
    <lineage>
        <taxon>Bacteria</taxon>
        <taxon>Pseudomonadati</taxon>
        <taxon>Pseudomonadota</taxon>
        <taxon>Gammaproteobacteria</taxon>
        <taxon>Vibrionales</taxon>
        <taxon>Vibrionaceae</taxon>
        <taxon>Vibrio</taxon>
    </lineage>
</organism>
<keyword evidence="1" id="KW-0472">Membrane</keyword>
<feature type="domain" description="Putative Flp pilus-assembly TadG-like N-terminal" evidence="2">
    <location>
        <begin position="21"/>
        <end position="64"/>
    </location>
</feature>
<protein>
    <submittedName>
        <fullName evidence="3">Pilus assembly protein</fullName>
    </submittedName>
</protein>
<dbReference type="AlphaFoldDB" id="A0A7V7TGC9"/>
<dbReference type="InterPro" id="IPR036465">
    <property type="entry name" value="vWFA_dom_sf"/>
</dbReference>
<dbReference type="Pfam" id="PF13400">
    <property type="entry name" value="Tad"/>
    <property type="match status" value="1"/>
</dbReference>
<keyword evidence="1" id="KW-0812">Transmembrane</keyword>